<proteinExistence type="predicted"/>
<sequence length="100" mass="10637">MLWLCVLIKCLAAAISSTVTTHGWLSSLVVVFTVDTLPASRCFNHGSSSSICVCSSDPSITPSAPASLALSERRISFSTETRFLPRYIPSCISTSSSYAS</sequence>
<dbReference type="AlphaFoldDB" id="A0A2M4DD82"/>
<evidence type="ECO:0000313" key="2">
    <source>
        <dbReference type="EMBL" id="MBW75421.1"/>
    </source>
</evidence>
<feature type="signal peptide" evidence="1">
    <location>
        <begin position="1"/>
        <end position="16"/>
    </location>
</feature>
<evidence type="ECO:0000256" key="1">
    <source>
        <dbReference type="SAM" id="SignalP"/>
    </source>
</evidence>
<protein>
    <submittedName>
        <fullName evidence="2">Putative secreted protein</fullName>
    </submittedName>
</protein>
<reference evidence="2" key="1">
    <citation type="submission" date="2018-01" db="EMBL/GenBank/DDBJ databases">
        <title>An insight into the sialome of Amazonian anophelines.</title>
        <authorList>
            <person name="Ribeiro J.M."/>
            <person name="Scarpassa V."/>
            <person name="Calvo E."/>
        </authorList>
    </citation>
    <scope>NUCLEOTIDE SEQUENCE</scope>
</reference>
<dbReference type="EMBL" id="GGFL01011243">
    <property type="protein sequence ID" value="MBW75421.1"/>
    <property type="molecule type" value="Transcribed_RNA"/>
</dbReference>
<organism evidence="2">
    <name type="scientific">Anopheles darlingi</name>
    <name type="common">Mosquito</name>
    <dbReference type="NCBI Taxonomy" id="43151"/>
    <lineage>
        <taxon>Eukaryota</taxon>
        <taxon>Metazoa</taxon>
        <taxon>Ecdysozoa</taxon>
        <taxon>Arthropoda</taxon>
        <taxon>Hexapoda</taxon>
        <taxon>Insecta</taxon>
        <taxon>Pterygota</taxon>
        <taxon>Neoptera</taxon>
        <taxon>Endopterygota</taxon>
        <taxon>Diptera</taxon>
        <taxon>Nematocera</taxon>
        <taxon>Culicoidea</taxon>
        <taxon>Culicidae</taxon>
        <taxon>Anophelinae</taxon>
        <taxon>Anopheles</taxon>
    </lineage>
</organism>
<name>A0A2M4DD82_ANODA</name>
<feature type="chain" id="PRO_5014902055" evidence="1">
    <location>
        <begin position="17"/>
        <end position="100"/>
    </location>
</feature>
<keyword evidence="1" id="KW-0732">Signal</keyword>
<accession>A0A2M4DD82</accession>